<dbReference type="GO" id="GO:0005739">
    <property type="term" value="C:mitochondrion"/>
    <property type="evidence" value="ECO:0007669"/>
    <property type="project" value="TreeGrafter"/>
</dbReference>
<keyword evidence="5" id="KW-1185">Reference proteome</keyword>
<dbReference type="InterPro" id="IPR000375">
    <property type="entry name" value="Dynamin_stalk"/>
</dbReference>
<protein>
    <recommendedName>
        <fullName evidence="3">Dynamin-type G domain-containing protein</fullName>
    </recommendedName>
</protein>
<accession>A0AAV9JYX5</accession>
<keyword evidence="2" id="KW-0342">GTP-binding</keyword>
<dbReference type="GO" id="GO:0006897">
    <property type="term" value="P:endocytosis"/>
    <property type="evidence" value="ECO:0007669"/>
    <property type="project" value="TreeGrafter"/>
</dbReference>
<dbReference type="InterPro" id="IPR030381">
    <property type="entry name" value="G_DYNAMIN_dom"/>
</dbReference>
<dbReference type="CDD" id="cd08771">
    <property type="entry name" value="DLP_1"/>
    <property type="match status" value="1"/>
</dbReference>
<evidence type="ECO:0000313" key="4">
    <source>
        <dbReference type="EMBL" id="KAK4550271.1"/>
    </source>
</evidence>
<dbReference type="PANTHER" id="PTHR11566">
    <property type="entry name" value="DYNAMIN"/>
    <property type="match status" value="1"/>
</dbReference>
<dbReference type="InterPro" id="IPR027417">
    <property type="entry name" value="P-loop_NTPase"/>
</dbReference>
<dbReference type="Pfam" id="PF01031">
    <property type="entry name" value="Dynamin_M"/>
    <property type="match status" value="1"/>
</dbReference>
<feature type="domain" description="Dynamin-type G" evidence="3">
    <location>
        <begin position="39"/>
        <end position="325"/>
    </location>
</feature>
<dbReference type="SMART" id="SM00053">
    <property type="entry name" value="DYNc"/>
    <property type="match status" value="1"/>
</dbReference>
<dbReference type="GO" id="GO:0016020">
    <property type="term" value="C:membrane"/>
    <property type="evidence" value="ECO:0007669"/>
    <property type="project" value="TreeGrafter"/>
</dbReference>
<evidence type="ECO:0000313" key="5">
    <source>
        <dbReference type="Proteomes" id="UP001324427"/>
    </source>
</evidence>
<dbReference type="Proteomes" id="UP001324427">
    <property type="component" value="Unassembled WGS sequence"/>
</dbReference>
<dbReference type="GO" id="GO:0003924">
    <property type="term" value="F:GTPase activity"/>
    <property type="evidence" value="ECO:0007669"/>
    <property type="project" value="InterPro"/>
</dbReference>
<dbReference type="AlphaFoldDB" id="A0AAV9JYX5"/>
<dbReference type="GO" id="GO:0005874">
    <property type="term" value="C:microtubule"/>
    <property type="evidence" value="ECO:0007669"/>
    <property type="project" value="TreeGrafter"/>
</dbReference>
<dbReference type="GO" id="GO:0005525">
    <property type="term" value="F:GTP binding"/>
    <property type="evidence" value="ECO:0007669"/>
    <property type="project" value="InterPro"/>
</dbReference>
<dbReference type="PANTHER" id="PTHR11566:SF21">
    <property type="entry name" value="DYNAMIN RELATED PROTEIN 1, ISOFORM A"/>
    <property type="match status" value="1"/>
</dbReference>
<keyword evidence="1" id="KW-0547">Nucleotide-binding</keyword>
<dbReference type="GO" id="GO:0048312">
    <property type="term" value="P:intracellular distribution of mitochondria"/>
    <property type="evidence" value="ECO:0007669"/>
    <property type="project" value="TreeGrafter"/>
</dbReference>
<dbReference type="Pfam" id="PF00350">
    <property type="entry name" value="Dynamin_N"/>
    <property type="match status" value="1"/>
</dbReference>
<dbReference type="PROSITE" id="PS51718">
    <property type="entry name" value="G_DYNAMIN_2"/>
    <property type="match status" value="1"/>
</dbReference>
<evidence type="ECO:0000259" key="3">
    <source>
        <dbReference type="PROSITE" id="PS51718"/>
    </source>
</evidence>
<reference evidence="4 5" key="1">
    <citation type="submission" date="2021-11" db="EMBL/GenBank/DDBJ databases">
        <title>Black yeast isolated from Biological Soil Crust.</title>
        <authorList>
            <person name="Kurbessoian T."/>
        </authorList>
    </citation>
    <scope>NUCLEOTIDE SEQUENCE [LARGE SCALE GENOMIC DNA]</scope>
    <source>
        <strain evidence="4 5">CCFEE 5522</strain>
    </source>
</reference>
<evidence type="ECO:0000256" key="2">
    <source>
        <dbReference type="ARBA" id="ARBA00023134"/>
    </source>
</evidence>
<dbReference type="InterPro" id="IPR001401">
    <property type="entry name" value="Dynamin_GTPase"/>
</dbReference>
<dbReference type="GO" id="GO:0008017">
    <property type="term" value="F:microtubule binding"/>
    <property type="evidence" value="ECO:0007669"/>
    <property type="project" value="TreeGrafter"/>
</dbReference>
<evidence type="ECO:0000256" key="1">
    <source>
        <dbReference type="ARBA" id="ARBA00022741"/>
    </source>
</evidence>
<dbReference type="EMBL" id="JAVFHQ010000002">
    <property type="protein sequence ID" value="KAK4550271.1"/>
    <property type="molecule type" value="Genomic_DNA"/>
</dbReference>
<comment type="caution">
    <text evidence="4">The sequence shown here is derived from an EMBL/GenBank/DDBJ whole genome shotgun (WGS) entry which is preliminary data.</text>
</comment>
<name>A0AAV9JYX5_9PEZI</name>
<gene>
    <name evidence="4" type="ORF">LTR36_003238</name>
</gene>
<dbReference type="InterPro" id="IPR045063">
    <property type="entry name" value="Dynamin_N"/>
</dbReference>
<dbReference type="SUPFAM" id="SSF52540">
    <property type="entry name" value="P-loop containing nucleoside triphosphate hydrolases"/>
    <property type="match status" value="1"/>
</dbReference>
<dbReference type="Gene3D" id="3.40.50.300">
    <property type="entry name" value="P-loop containing nucleotide triphosphate hydrolases"/>
    <property type="match status" value="1"/>
</dbReference>
<proteinExistence type="predicted"/>
<dbReference type="GO" id="GO:0000266">
    <property type="term" value="P:mitochondrial fission"/>
    <property type="evidence" value="ECO:0007669"/>
    <property type="project" value="TreeGrafter"/>
</dbReference>
<dbReference type="InterPro" id="IPR022812">
    <property type="entry name" value="Dynamin"/>
</dbReference>
<sequence length="575" mass="64978">MEETPAIADAQAVSQLQSDEQRELLDAIDKLRRENIDADISIPQVVVCGDQSSGKSSVLEAIAQVHFPVGSGTTTRFPTEVILRNAPTSGAKLQLRSDPSDRDPVRKQHIEAFVHKHPFNGPEDFPSIVSEASEYLRAYEPERKFWSDWLRAEVSGPTQPHLTLVDLPGLIQSEGENANPGDKGRIKKMVQDYLSNDRAIVLAVANAVNDVDNQEIIQMVRDAGTAKKRTIGVITKPDRLDQGSDDEKKAIRLARNESLHLGLGWHVLKNVPHERARSAGDRDEEEADFFAKRSWSELGQNHVGVAALRQKLNLHLLACITKDLPQLMGEMERKLASFATRTKQLGDARESEADQRAYLAQIQSRVQRLVEAALEGDYKKSEFEDFFDGTHKKSLRDMINGKSDAFAARIRESGKQYHIYGLASERNIKFADVRRPGISSPAPCPRLNFFAPYTEAPHEQKPQTIVLSDYCKRLRQFMHETRGKNLRRTLTSETVTAVFRQQSVFWESHAQEYVQDCYADTLARVKAAVVHIAGRHTADKLMKTFINTKFDEKIKLLDRKVSELLWPYKHCHPMT</sequence>
<organism evidence="4 5">
    <name type="scientific">Oleoguttula mirabilis</name>
    <dbReference type="NCBI Taxonomy" id="1507867"/>
    <lineage>
        <taxon>Eukaryota</taxon>
        <taxon>Fungi</taxon>
        <taxon>Dikarya</taxon>
        <taxon>Ascomycota</taxon>
        <taxon>Pezizomycotina</taxon>
        <taxon>Dothideomycetes</taxon>
        <taxon>Dothideomycetidae</taxon>
        <taxon>Mycosphaerellales</taxon>
        <taxon>Teratosphaeriaceae</taxon>
        <taxon>Oleoguttula</taxon>
    </lineage>
</organism>
<dbReference type="GO" id="GO:0016559">
    <property type="term" value="P:peroxisome fission"/>
    <property type="evidence" value="ECO:0007669"/>
    <property type="project" value="TreeGrafter"/>
</dbReference>
<dbReference type="PRINTS" id="PR00195">
    <property type="entry name" value="DYNAMIN"/>
</dbReference>